<proteinExistence type="predicted"/>
<dbReference type="AlphaFoldDB" id="A0A087BZX1"/>
<evidence type="ECO:0000313" key="3">
    <source>
        <dbReference type="Proteomes" id="UP000029082"/>
    </source>
</evidence>
<comment type="caution">
    <text evidence="2">The sequence shown here is derived from an EMBL/GenBank/DDBJ whole genome shotgun (WGS) entry which is preliminary data.</text>
</comment>
<dbReference type="SUPFAM" id="SSF46955">
    <property type="entry name" value="Putative DNA-binding domain"/>
    <property type="match status" value="1"/>
</dbReference>
<dbReference type="Gene3D" id="1.10.1660.10">
    <property type="match status" value="1"/>
</dbReference>
<dbReference type="EMBL" id="JGZE01000013">
    <property type="protein sequence ID" value="KFI76571.1"/>
    <property type="molecule type" value="Genomic_DNA"/>
</dbReference>
<dbReference type="OrthoDB" id="5524782at2"/>
<reference evidence="2 3" key="1">
    <citation type="submission" date="2014-03" db="EMBL/GenBank/DDBJ databases">
        <title>Genomics of Bifidobacteria.</title>
        <authorList>
            <person name="Ventura M."/>
            <person name="Milani C."/>
            <person name="Lugli G.A."/>
        </authorList>
    </citation>
    <scope>NUCLEOTIDE SEQUENCE [LARGE SCALE GENOMIC DNA]</scope>
    <source>
        <strain evidence="2 3">DSM 21395</strain>
    </source>
</reference>
<dbReference type="InterPro" id="IPR041657">
    <property type="entry name" value="HTH_17"/>
</dbReference>
<organism evidence="2 3">
    <name type="scientific">Bifidobacterium mongoliense DSM 21395</name>
    <dbReference type="NCBI Taxonomy" id="1437603"/>
    <lineage>
        <taxon>Bacteria</taxon>
        <taxon>Bacillati</taxon>
        <taxon>Actinomycetota</taxon>
        <taxon>Actinomycetes</taxon>
        <taxon>Bifidobacteriales</taxon>
        <taxon>Bifidobacteriaceae</taxon>
        <taxon>Bifidobacterium</taxon>
    </lineage>
</organism>
<dbReference type="RefSeq" id="WP_033513190.1">
    <property type="nucleotide sequence ID" value="NZ_JDUO01000011.1"/>
</dbReference>
<gene>
    <name evidence="2" type="ORF">BMON_1169</name>
</gene>
<dbReference type="Pfam" id="PF12728">
    <property type="entry name" value="HTH_17"/>
    <property type="match status" value="1"/>
</dbReference>
<keyword evidence="3" id="KW-1185">Reference proteome</keyword>
<dbReference type="GeneID" id="93094878"/>
<dbReference type="Proteomes" id="UP000029082">
    <property type="component" value="Unassembled WGS sequence"/>
</dbReference>
<name>A0A087BZX1_9BIFI</name>
<evidence type="ECO:0000259" key="1">
    <source>
        <dbReference type="Pfam" id="PF12728"/>
    </source>
</evidence>
<accession>A0A087BZX1</accession>
<feature type="domain" description="Helix-turn-helix" evidence="1">
    <location>
        <begin position="6"/>
        <end position="55"/>
    </location>
</feature>
<evidence type="ECO:0000313" key="2">
    <source>
        <dbReference type="EMBL" id="KFI76571.1"/>
    </source>
</evidence>
<dbReference type="InterPro" id="IPR009061">
    <property type="entry name" value="DNA-bd_dom_put_sf"/>
</dbReference>
<dbReference type="STRING" id="1437603.GCA_000771525_00322"/>
<sequence>MTTDTFLTPKQVAERLGISVGTLAQWRYLGLNLQYHKFGHSVRYDQRDVNRYIRASARQGTGEPR</sequence>
<protein>
    <submittedName>
        <fullName evidence="2">DNA binding domain, excisionase family</fullName>
    </submittedName>
</protein>